<keyword evidence="6" id="KW-0584">Phenylalanine biosynthesis</keyword>
<gene>
    <name evidence="11" type="primary">pheA</name>
    <name evidence="11" type="ORF">LSG31_19690</name>
</gene>
<dbReference type="CDD" id="cd13633">
    <property type="entry name" value="PBP2_Sa-PDT_like"/>
    <property type="match status" value="1"/>
</dbReference>
<dbReference type="Gene3D" id="3.30.70.260">
    <property type="match status" value="1"/>
</dbReference>
<name>A0ABY4CHQ5_9BACL</name>
<protein>
    <recommendedName>
        <fullName evidence="3">Prephenate dehydratase</fullName>
        <ecNumber evidence="2">4.2.1.51</ecNumber>
    </recommendedName>
</protein>
<sequence length="276" mass="30053">MKKVGYLGPAGTFSEQAASRYTSNEYVELLPFQTIVDVLDGLDSGMIDKGVVQIENTIDGSINLTLDRITQSADLFVQGEITLSITQCLLGIPGAKISDIREVWSIPPAIAQCRSFIKKIGATVKHFESTASAAEEAKKSGRTDVGAVASAWAANRIGLQILADQIQDTAVNHTRFVVVTKGKEPLDFPDKTMLLIIPCQEYKGALANILNIFSVLNLNLTWIESRPTKTRLGTYQFYLDVEAGETDECMSKALSILGMLGHKIRVLGIYKASKPV</sequence>
<evidence type="ECO:0000259" key="9">
    <source>
        <dbReference type="PROSITE" id="PS51171"/>
    </source>
</evidence>
<dbReference type="EC" id="4.2.1.51" evidence="2"/>
<reference evidence="11" key="1">
    <citation type="submission" date="2021-12" db="EMBL/GenBank/DDBJ databases">
        <title>Alicyclobacillaceae gen. nov., sp. nov., isolated from chalcocite enrichment system.</title>
        <authorList>
            <person name="Jiang Z."/>
        </authorList>
    </citation>
    <scope>NUCLEOTIDE SEQUENCE</scope>
    <source>
        <strain evidence="11">MYW30-H2</strain>
    </source>
</reference>
<dbReference type="InterPro" id="IPR045865">
    <property type="entry name" value="ACT-like_dom_sf"/>
</dbReference>
<dbReference type="PROSITE" id="PS51671">
    <property type="entry name" value="ACT"/>
    <property type="match status" value="1"/>
</dbReference>
<organism evidence="11 12">
    <name type="scientific">Fodinisporobacter ferrooxydans</name>
    <dbReference type="NCBI Taxonomy" id="2901836"/>
    <lineage>
        <taxon>Bacteria</taxon>
        <taxon>Bacillati</taxon>
        <taxon>Bacillota</taxon>
        <taxon>Bacilli</taxon>
        <taxon>Bacillales</taxon>
        <taxon>Alicyclobacillaceae</taxon>
        <taxon>Fodinisporobacter</taxon>
    </lineage>
</organism>
<dbReference type="CDD" id="cd04905">
    <property type="entry name" value="ACT_CM-PDT"/>
    <property type="match status" value="1"/>
</dbReference>
<evidence type="ECO:0000256" key="3">
    <source>
        <dbReference type="ARBA" id="ARBA00021872"/>
    </source>
</evidence>
<dbReference type="SUPFAM" id="SSF55021">
    <property type="entry name" value="ACT-like"/>
    <property type="match status" value="1"/>
</dbReference>
<accession>A0ABY4CHQ5</accession>
<dbReference type="EMBL" id="CP089291">
    <property type="protein sequence ID" value="UOF90062.1"/>
    <property type="molecule type" value="Genomic_DNA"/>
</dbReference>
<comment type="pathway">
    <text evidence="1">Amino-acid biosynthesis; L-phenylalanine biosynthesis; phenylpyruvate from prephenate: step 1/1.</text>
</comment>
<evidence type="ECO:0000256" key="2">
    <source>
        <dbReference type="ARBA" id="ARBA00013147"/>
    </source>
</evidence>
<dbReference type="Gene3D" id="3.40.190.10">
    <property type="entry name" value="Periplasmic binding protein-like II"/>
    <property type="match status" value="2"/>
</dbReference>
<evidence type="ECO:0000256" key="8">
    <source>
        <dbReference type="ARBA" id="ARBA00047848"/>
    </source>
</evidence>
<dbReference type="InterPro" id="IPR001086">
    <property type="entry name" value="Preph_deHydtase"/>
</dbReference>
<proteinExistence type="predicted"/>
<evidence type="ECO:0000313" key="11">
    <source>
        <dbReference type="EMBL" id="UOF90062.1"/>
    </source>
</evidence>
<dbReference type="RefSeq" id="WP_347436755.1">
    <property type="nucleotide sequence ID" value="NZ_CP089291.1"/>
</dbReference>
<keyword evidence="5" id="KW-0057">Aromatic amino acid biosynthesis</keyword>
<evidence type="ECO:0000313" key="12">
    <source>
        <dbReference type="Proteomes" id="UP000830167"/>
    </source>
</evidence>
<evidence type="ECO:0000259" key="10">
    <source>
        <dbReference type="PROSITE" id="PS51671"/>
    </source>
</evidence>
<dbReference type="PANTHER" id="PTHR21022">
    <property type="entry name" value="PREPHENATE DEHYDRATASE P PROTEIN"/>
    <property type="match status" value="1"/>
</dbReference>
<evidence type="ECO:0000256" key="6">
    <source>
        <dbReference type="ARBA" id="ARBA00023222"/>
    </source>
</evidence>
<dbReference type="NCBIfam" id="NF008865">
    <property type="entry name" value="PRK11898.1"/>
    <property type="match status" value="1"/>
</dbReference>
<dbReference type="PROSITE" id="PS51171">
    <property type="entry name" value="PREPHENATE_DEHYDR_3"/>
    <property type="match status" value="1"/>
</dbReference>
<feature type="domain" description="ACT" evidence="10">
    <location>
        <begin position="194"/>
        <end position="271"/>
    </location>
</feature>
<evidence type="ECO:0000256" key="7">
    <source>
        <dbReference type="ARBA" id="ARBA00023239"/>
    </source>
</evidence>
<comment type="catalytic activity">
    <reaction evidence="8">
        <text>prephenate + H(+) = 3-phenylpyruvate + CO2 + H2O</text>
        <dbReference type="Rhea" id="RHEA:21648"/>
        <dbReference type="ChEBI" id="CHEBI:15377"/>
        <dbReference type="ChEBI" id="CHEBI:15378"/>
        <dbReference type="ChEBI" id="CHEBI:16526"/>
        <dbReference type="ChEBI" id="CHEBI:18005"/>
        <dbReference type="ChEBI" id="CHEBI:29934"/>
        <dbReference type="EC" id="4.2.1.51"/>
    </reaction>
</comment>
<feature type="domain" description="Prephenate dehydratase" evidence="9">
    <location>
        <begin position="3"/>
        <end position="181"/>
    </location>
</feature>
<keyword evidence="7 11" id="KW-0456">Lyase</keyword>
<dbReference type="PANTHER" id="PTHR21022:SF19">
    <property type="entry name" value="PREPHENATE DEHYDRATASE-RELATED"/>
    <property type="match status" value="1"/>
</dbReference>
<evidence type="ECO:0000256" key="1">
    <source>
        <dbReference type="ARBA" id="ARBA00004741"/>
    </source>
</evidence>
<keyword evidence="4" id="KW-0028">Amino-acid biosynthesis</keyword>
<dbReference type="Proteomes" id="UP000830167">
    <property type="component" value="Chromosome"/>
</dbReference>
<evidence type="ECO:0000256" key="5">
    <source>
        <dbReference type="ARBA" id="ARBA00023141"/>
    </source>
</evidence>
<evidence type="ECO:0000256" key="4">
    <source>
        <dbReference type="ARBA" id="ARBA00022605"/>
    </source>
</evidence>
<dbReference type="Pfam" id="PF00800">
    <property type="entry name" value="PDT"/>
    <property type="match status" value="1"/>
</dbReference>
<dbReference type="InterPro" id="IPR002912">
    <property type="entry name" value="ACT_dom"/>
</dbReference>
<keyword evidence="12" id="KW-1185">Reference proteome</keyword>
<dbReference type="SUPFAM" id="SSF53850">
    <property type="entry name" value="Periplasmic binding protein-like II"/>
    <property type="match status" value="1"/>
</dbReference>
<dbReference type="GO" id="GO:0004664">
    <property type="term" value="F:prephenate dehydratase activity"/>
    <property type="evidence" value="ECO:0007669"/>
    <property type="project" value="UniProtKB-EC"/>
</dbReference>